<keyword evidence="4" id="KW-0067">ATP-binding</keyword>
<dbReference type="GO" id="GO:0005524">
    <property type="term" value="F:ATP binding"/>
    <property type="evidence" value="ECO:0007669"/>
    <property type="project" value="UniProtKB-KW"/>
</dbReference>
<protein>
    <submittedName>
        <fullName evidence="4">ABC transporter ATP-binding protein</fullName>
    </submittedName>
</protein>
<name>A0ABM9FWF8_9BACL</name>
<sequence length="168" mass="18962">MRQRLGIAQALIHKPSVLILDEPFNGLDPEGVKSVRTLFQELAAKEGVAILLASHLMSEIELFCNRAIIMKKGEIIDDFSLRDVGQMPSKTSFYVDDIFHALSLLHSTGHDVQLDPLNNKLTISIKRDSVPEFLAYLLNNQIKVFEVRQEKNTLEERFMNVVGGNTIE</sequence>
<proteinExistence type="inferred from homology"/>
<dbReference type="Pfam" id="PF13304">
    <property type="entry name" value="AAA_21"/>
    <property type="match status" value="1"/>
</dbReference>
<dbReference type="Gene3D" id="3.40.50.300">
    <property type="entry name" value="P-loop containing nucleotide triphosphate hydrolases"/>
    <property type="match status" value="1"/>
</dbReference>
<gene>
    <name evidence="4" type="ORF">WJ0W_000415</name>
</gene>
<feature type="domain" description="ATPase AAA-type core" evidence="3">
    <location>
        <begin position="9"/>
        <end position="58"/>
    </location>
</feature>
<dbReference type="PANTHER" id="PTHR43335">
    <property type="entry name" value="ABC TRANSPORTER, ATP-BINDING PROTEIN"/>
    <property type="match status" value="1"/>
</dbReference>
<keyword evidence="4" id="KW-0547">Nucleotide-binding</keyword>
<dbReference type="PANTHER" id="PTHR43335:SF4">
    <property type="entry name" value="ABC TRANSPORTER, ATP-BINDING PROTEIN"/>
    <property type="match status" value="1"/>
</dbReference>
<comment type="similarity">
    <text evidence="1">Belongs to the ABC transporter superfamily.</text>
</comment>
<evidence type="ECO:0000256" key="2">
    <source>
        <dbReference type="ARBA" id="ARBA00022448"/>
    </source>
</evidence>
<keyword evidence="2" id="KW-0813">Transport</keyword>
<dbReference type="EMBL" id="CALYLO010000001">
    <property type="protein sequence ID" value="CAH8243189.1"/>
    <property type="molecule type" value="Genomic_DNA"/>
</dbReference>
<dbReference type="Proteomes" id="UP001154322">
    <property type="component" value="Unassembled WGS sequence"/>
</dbReference>
<dbReference type="InterPro" id="IPR003959">
    <property type="entry name" value="ATPase_AAA_core"/>
</dbReference>
<dbReference type="InterPro" id="IPR027417">
    <property type="entry name" value="P-loop_NTPase"/>
</dbReference>
<keyword evidence="5" id="KW-1185">Reference proteome</keyword>
<reference evidence="4" key="1">
    <citation type="submission" date="2022-06" db="EMBL/GenBank/DDBJ databases">
        <authorList>
            <person name="Dietemann V."/>
            <person name="Ory F."/>
            <person name="Dainat B."/>
            <person name="Oberhansli S."/>
        </authorList>
    </citation>
    <scope>NUCLEOTIDE SEQUENCE</scope>
    <source>
        <strain evidence="4">Ena-SAMPLE-TAB-26-04-2022-14:26:32:270-5432</strain>
    </source>
</reference>
<organism evidence="4 5">
    <name type="scientific">Paenibacillus melissococcoides</name>
    <dbReference type="NCBI Taxonomy" id="2912268"/>
    <lineage>
        <taxon>Bacteria</taxon>
        <taxon>Bacillati</taxon>
        <taxon>Bacillota</taxon>
        <taxon>Bacilli</taxon>
        <taxon>Bacillales</taxon>
        <taxon>Paenibacillaceae</taxon>
        <taxon>Paenibacillus</taxon>
    </lineage>
</organism>
<comment type="caution">
    <text evidence="4">The sequence shown here is derived from an EMBL/GenBank/DDBJ whole genome shotgun (WGS) entry which is preliminary data.</text>
</comment>
<evidence type="ECO:0000256" key="1">
    <source>
        <dbReference type="ARBA" id="ARBA00005417"/>
    </source>
</evidence>
<evidence type="ECO:0000313" key="5">
    <source>
        <dbReference type="Proteomes" id="UP001154322"/>
    </source>
</evidence>
<evidence type="ECO:0000259" key="3">
    <source>
        <dbReference type="Pfam" id="PF13304"/>
    </source>
</evidence>
<dbReference type="SUPFAM" id="SSF52540">
    <property type="entry name" value="P-loop containing nucleoside triphosphate hydrolases"/>
    <property type="match status" value="1"/>
</dbReference>
<evidence type="ECO:0000313" key="4">
    <source>
        <dbReference type="EMBL" id="CAH8243189.1"/>
    </source>
</evidence>
<accession>A0ABM9FWF8</accession>